<dbReference type="InterPro" id="IPR051151">
    <property type="entry name" value="Group_II_Decarboxylase"/>
</dbReference>
<dbReference type="AlphaFoldDB" id="A0A5N6VIW2"/>
<dbReference type="InterPro" id="IPR015424">
    <property type="entry name" value="PyrdxlP-dep_Trfase"/>
</dbReference>
<sequence>MLSMLRDRGEGQASIPVDMTQEFIAGKHRWMSQPDLEIQPDILRTATSLFRQWASQTPSPFNPLVDELWIETARVLRDAGLPWHSNNVNLPDEIDPGWPLHFKQFERQVVNAKGARVGDPRPVGYVCSRDEATLFATRALQQELRASFPNHRPLLASSHLDSELSSMVGEVLGLEHLRVIDDDWLAAEDEIRRRDGPPRALIIVATTGETNGEVDDFGAISQLLMKVPGLLHVDATRNFDLLTTLSDDDRQRRRIPRLILRHPPVKPTMEDGVINAGTIIAGGMHSSIHSYVVVLKPRALRSTFDPLIEYVRGTDSTISGSRDSIPPLLAYLQELRFGARGIRDVYRWCQSNREMLYSMLLRTECSVEAPTETLDLIIKPSLEIPNSAQRQWGLLPLADGKYLLTMQPSVTPEDINGVFHTLTGHQAPLCDSFRPLDKTLYPISSAMSEQLRQIVRQWQDASKLSGGFPLNHATYATLSPVIRHFFPLSIPSDWVSSIADQILEDQKSAFGLSRSESRDFSGSFTSGSTMGNRIGIHTALQQHPNAILYFSAATHYSVRKVLRDNDEFMNRWVGDARPRFTEVPCDDLGRMRPDSLAYHVQADNASCISRGETHSIILLVNIGTTFSGARDDILALRKALRLIGSDTTYIHADGALDLATPTKDVCLGPPHDLERNGKPVVQGVTISHHKAFGIMVSGEVICYTPKTQRLVTVLPNMIDPRAIFETWLFHGIYPKSSMTRIWNYCMDNAGLLRDLLAARGIPIKFNTGSLITVLPRPPTAIIRQFHLAPEGDWVHFITMPHITPEAIKFFIEKIAASYTARPSVPARL</sequence>
<dbReference type="Gene3D" id="3.40.640.10">
    <property type="entry name" value="Type I PLP-dependent aspartate aminotransferase-like (Major domain)"/>
    <property type="match status" value="2"/>
</dbReference>
<evidence type="ECO:0000256" key="1">
    <source>
        <dbReference type="ARBA" id="ARBA00009533"/>
    </source>
</evidence>
<keyword evidence="3" id="KW-0808">Transferase</keyword>
<reference evidence="4" key="1">
    <citation type="submission" date="2019-04" db="EMBL/GenBank/DDBJ databases">
        <title>Friends and foes A comparative genomics studyof 23 Aspergillus species from section Flavi.</title>
        <authorList>
            <consortium name="DOE Joint Genome Institute"/>
            <person name="Kjaerbolling I."/>
            <person name="Vesth T."/>
            <person name="Frisvad J.C."/>
            <person name="Nybo J.L."/>
            <person name="Theobald S."/>
            <person name="Kildgaard S."/>
            <person name="Isbrandt T."/>
            <person name="Kuo A."/>
            <person name="Sato A."/>
            <person name="Lyhne E.K."/>
            <person name="Kogle M.E."/>
            <person name="Wiebenga A."/>
            <person name="Kun R.S."/>
            <person name="Lubbers R.J."/>
            <person name="Makela M.R."/>
            <person name="Barry K."/>
            <person name="Chovatia M."/>
            <person name="Clum A."/>
            <person name="Daum C."/>
            <person name="Haridas S."/>
            <person name="He G."/>
            <person name="LaButti K."/>
            <person name="Lipzen A."/>
            <person name="Mondo S."/>
            <person name="Riley R."/>
            <person name="Salamov A."/>
            <person name="Simmons B.A."/>
            <person name="Magnuson J.K."/>
            <person name="Henrissat B."/>
            <person name="Mortensen U.H."/>
            <person name="Larsen T.O."/>
            <person name="Devries R.P."/>
            <person name="Grigoriev I.V."/>
            <person name="Machida M."/>
            <person name="Baker S.E."/>
            <person name="Andersen M.R."/>
        </authorList>
    </citation>
    <scope>NUCLEOTIDE SEQUENCE [LARGE SCALE GENOMIC DNA]</scope>
    <source>
        <strain evidence="4">CBS 130015</strain>
    </source>
</reference>
<evidence type="ECO:0000313" key="4">
    <source>
        <dbReference type="Proteomes" id="UP000325433"/>
    </source>
</evidence>
<accession>A0A5N6VIW2</accession>
<keyword evidence="2" id="KW-0210">Decarboxylase</keyword>
<dbReference type="EMBL" id="ML738391">
    <property type="protein sequence ID" value="KAE8308109.1"/>
    <property type="molecule type" value="Genomic_DNA"/>
</dbReference>
<dbReference type="PANTHER" id="PTHR46101">
    <property type="match status" value="1"/>
</dbReference>
<dbReference type="SUPFAM" id="SSF53383">
    <property type="entry name" value="PLP-dependent transferases"/>
    <property type="match status" value="2"/>
</dbReference>
<gene>
    <name evidence="3" type="ORF">BDV41DRAFT_581784</name>
</gene>
<protein>
    <submittedName>
        <fullName evidence="3">Pyridoxal phosphate-dependent transferase</fullName>
    </submittedName>
</protein>
<dbReference type="PANTHER" id="PTHR46101:SF2">
    <property type="entry name" value="SERINE DECARBOXYLASE"/>
    <property type="match status" value="1"/>
</dbReference>
<keyword evidence="4" id="KW-1185">Reference proteome</keyword>
<name>A0A5N6VIW2_9EURO</name>
<proteinExistence type="inferred from homology"/>
<dbReference type="Proteomes" id="UP000325433">
    <property type="component" value="Unassembled WGS sequence"/>
</dbReference>
<organism evidence="3 4">
    <name type="scientific">Aspergillus transmontanensis</name>
    <dbReference type="NCBI Taxonomy" id="1034304"/>
    <lineage>
        <taxon>Eukaryota</taxon>
        <taxon>Fungi</taxon>
        <taxon>Dikarya</taxon>
        <taxon>Ascomycota</taxon>
        <taxon>Pezizomycotina</taxon>
        <taxon>Eurotiomycetes</taxon>
        <taxon>Eurotiomycetidae</taxon>
        <taxon>Eurotiales</taxon>
        <taxon>Aspergillaceae</taxon>
        <taxon>Aspergillus</taxon>
        <taxon>Aspergillus subgen. Circumdati</taxon>
    </lineage>
</organism>
<keyword evidence="2" id="KW-0456">Lyase</keyword>
<evidence type="ECO:0000313" key="3">
    <source>
        <dbReference type="EMBL" id="KAE8308109.1"/>
    </source>
</evidence>
<comment type="similarity">
    <text evidence="1">Belongs to the group II decarboxylase family.</text>
</comment>
<dbReference type="InterPro" id="IPR015421">
    <property type="entry name" value="PyrdxlP-dep_Trfase_major"/>
</dbReference>
<evidence type="ECO:0000256" key="2">
    <source>
        <dbReference type="ARBA" id="ARBA00022793"/>
    </source>
</evidence>
<dbReference type="GO" id="GO:0016740">
    <property type="term" value="F:transferase activity"/>
    <property type="evidence" value="ECO:0007669"/>
    <property type="project" value="UniProtKB-KW"/>
</dbReference>
<dbReference type="GO" id="GO:0016831">
    <property type="term" value="F:carboxy-lyase activity"/>
    <property type="evidence" value="ECO:0007669"/>
    <property type="project" value="UniProtKB-KW"/>
</dbReference>